<dbReference type="Proteomes" id="UP000257055">
    <property type="component" value="Unassembled WGS sequence"/>
</dbReference>
<gene>
    <name evidence="2" type="ORF">UR08_01495</name>
</gene>
<protein>
    <recommendedName>
        <fullName evidence="4">Crp/Fnr family transcriptional regulator</fullName>
    </recommendedName>
</protein>
<comment type="caution">
    <text evidence="2">The sequence shown here is derived from an EMBL/GenBank/DDBJ whole genome shotgun (WGS) entry which is preliminary data.</text>
</comment>
<accession>A0A3D8TTC9</accession>
<evidence type="ECO:0000313" key="3">
    <source>
        <dbReference type="Proteomes" id="UP000257055"/>
    </source>
</evidence>
<keyword evidence="1" id="KW-0010">Activator</keyword>
<keyword evidence="3" id="KW-1185">Reference proteome</keyword>
<sequence>MNFLSHLSEESRFQTSVVKATFSSRKKLFEYSALHKEKTIGVLESGCALIEIYDQRGYWMPQKIMKPITIFGIENLTETFQEENLMEYRVKGLEKGTFYKINKDYMHLLIATDPELQQFIQNQLINHLANISSRYHYSQYALYQKLLLELYRIACDLDLSFENKTIVFPTYISISFLAGYLRAGRNRISEQLEELAQEEILLSRKPITLVTRKLFQKLQENFSSF</sequence>
<evidence type="ECO:0000313" key="2">
    <source>
        <dbReference type="EMBL" id="RDX02230.1"/>
    </source>
</evidence>
<dbReference type="InterPro" id="IPR014710">
    <property type="entry name" value="RmlC-like_jellyroll"/>
</dbReference>
<evidence type="ECO:0008006" key="4">
    <source>
        <dbReference type="Google" id="ProtNLM"/>
    </source>
</evidence>
<dbReference type="AlphaFoldDB" id="A0A3D8TTC9"/>
<dbReference type="EMBL" id="LARY01000001">
    <property type="protein sequence ID" value="RDX02230.1"/>
    <property type="molecule type" value="Genomic_DNA"/>
</dbReference>
<organism evidence="2 3">
    <name type="scientific">Listeria kieliensis</name>
    <dbReference type="NCBI Taxonomy" id="1621700"/>
    <lineage>
        <taxon>Bacteria</taxon>
        <taxon>Bacillati</taxon>
        <taxon>Bacillota</taxon>
        <taxon>Bacilli</taxon>
        <taxon>Bacillales</taxon>
        <taxon>Listeriaceae</taxon>
        <taxon>Listeria</taxon>
    </lineage>
</organism>
<dbReference type="Gene3D" id="2.60.120.10">
    <property type="entry name" value="Jelly Rolls"/>
    <property type="match status" value="1"/>
</dbReference>
<proteinExistence type="predicted"/>
<evidence type="ECO:0000256" key="1">
    <source>
        <dbReference type="ARBA" id="ARBA00023159"/>
    </source>
</evidence>
<dbReference type="InterPro" id="IPR018490">
    <property type="entry name" value="cNMP-bd_dom_sf"/>
</dbReference>
<dbReference type="SUPFAM" id="SSF51206">
    <property type="entry name" value="cAMP-binding domain-like"/>
    <property type="match status" value="1"/>
</dbReference>
<reference evidence="3" key="1">
    <citation type="submission" date="2015-04" db="EMBL/GenBank/DDBJ databases">
        <authorList>
            <person name="Schardt J."/>
            <person name="Mueller-Herbst S."/>
            <person name="Scherer S."/>
            <person name="Huptas C."/>
        </authorList>
    </citation>
    <scope>NUCLEOTIDE SEQUENCE [LARGE SCALE GENOMIC DNA]</scope>
    <source>
        <strain evidence="3">Kiel-L1</strain>
    </source>
</reference>
<name>A0A3D8TTC9_9LIST</name>